<gene>
    <name evidence="1" type="ORF">XBKB1_1240026</name>
</gene>
<organism evidence="1">
    <name type="scientific">Xenorhabdus bovienii str. kraussei Becker Underwood</name>
    <dbReference type="NCBI Taxonomy" id="1398204"/>
    <lineage>
        <taxon>Bacteria</taxon>
        <taxon>Pseudomonadati</taxon>
        <taxon>Pseudomonadota</taxon>
        <taxon>Gammaproteobacteria</taxon>
        <taxon>Enterobacterales</taxon>
        <taxon>Morganellaceae</taxon>
        <taxon>Xenorhabdus</taxon>
    </lineage>
</organism>
<accession>A0A077PRV3</accession>
<dbReference type="Proteomes" id="UP000028493">
    <property type="component" value="Unassembled WGS sequence"/>
</dbReference>
<protein>
    <submittedName>
        <fullName evidence="1">Uncharacterized protein</fullName>
    </submittedName>
</protein>
<dbReference type="EMBL" id="CBSZ010000029">
    <property type="protein sequence ID" value="CDH22589.1"/>
    <property type="molecule type" value="Genomic_DNA"/>
</dbReference>
<dbReference type="AlphaFoldDB" id="A0A077PRV3"/>
<name>A0A077PRV3_XENBV</name>
<evidence type="ECO:0000313" key="1">
    <source>
        <dbReference type="EMBL" id="CDH22589.1"/>
    </source>
</evidence>
<proteinExistence type="predicted"/>
<dbReference type="HOGENOM" id="CLU_2793098_0_0_6"/>
<reference evidence="1" key="1">
    <citation type="submission" date="2013-07" db="EMBL/GenBank/DDBJ databases">
        <title>Sub-species coevolution in mutualistic symbiosis.</title>
        <authorList>
            <person name="Murfin K."/>
            <person name="Klassen J."/>
            <person name="Lee M."/>
            <person name="Forst S."/>
            <person name="Stock P."/>
            <person name="Goodrich-Blair H."/>
        </authorList>
    </citation>
    <scope>NUCLEOTIDE SEQUENCE [LARGE SCALE GENOMIC DNA]</scope>
    <source>
        <strain evidence="1">Kraussei Becker Underwood</strain>
    </source>
</reference>
<comment type="caution">
    <text evidence="1">The sequence shown here is derived from an EMBL/GenBank/DDBJ whole genome shotgun (WGS) entry which is preliminary data.</text>
</comment>
<sequence length="68" mass="7787">MSFFEKASIGKRRVNGYPQLNNFIVFKYKKQTYLIIAQADSFNATEPPLTSHLFSSQALHLYHSNYGG</sequence>